<dbReference type="InterPro" id="IPR040085">
    <property type="entry name" value="MJ0674-like"/>
</dbReference>
<dbReference type="PANTHER" id="PTHR43075">
    <property type="entry name" value="FORMATE LYASE ACTIVATING ENZYME, PUTATIVE (AFU_ORTHOLOGUE AFUA_2G15630)-RELATED"/>
    <property type="match status" value="1"/>
</dbReference>
<comment type="caution">
    <text evidence="7">The sequence shown here is derived from an EMBL/GenBank/DDBJ whole genome shotgun (WGS) entry which is preliminary data.</text>
</comment>
<dbReference type="GO" id="GO:0003824">
    <property type="term" value="F:catalytic activity"/>
    <property type="evidence" value="ECO:0007669"/>
    <property type="project" value="InterPro"/>
</dbReference>
<dbReference type="AlphaFoldDB" id="A0A9E2BGH9"/>
<keyword evidence="2 5" id="KW-0479">Metal-binding</keyword>
<dbReference type="GO" id="GO:0046872">
    <property type="term" value="F:metal ion binding"/>
    <property type="evidence" value="ECO:0007669"/>
    <property type="project" value="UniProtKB-KW"/>
</dbReference>
<keyword evidence="1 5" id="KW-0949">S-adenosyl-L-methionine</keyword>
<evidence type="ECO:0000256" key="5">
    <source>
        <dbReference type="PIRSR" id="PIRSR004869-50"/>
    </source>
</evidence>
<dbReference type="GO" id="GO:0051536">
    <property type="term" value="F:iron-sulfur cluster binding"/>
    <property type="evidence" value="ECO:0007669"/>
    <property type="project" value="UniProtKB-KW"/>
</dbReference>
<evidence type="ECO:0000256" key="1">
    <source>
        <dbReference type="ARBA" id="ARBA00022691"/>
    </source>
</evidence>
<evidence type="ECO:0000256" key="4">
    <source>
        <dbReference type="ARBA" id="ARBA00023014"/>
    </source>
</evidence>
<reference evidence="7 8" key="1">
    <citation type="journal article" date="2021" name="bioRxiv">
        <title>Unique metabolic strategies in Hadean analogues reveal hints for primordial physiology.</title>
        <authorList>
            <person name="Nobu M.K."/>
            <person name="Nakai R."/>
            <person name="Tamazawa S."/>
            <person name="Mori H."/>
            <person name="Toyoda A."/>
            <person name="Ijiri A."/>
            <person name="Suzuki S."/>
            <person name="Kurokawa K."/>
            <person name="Kamagata Y."/>
            <person name="Tamaki H."/>
        </authorList>
    </citation>
    <scope>NUCLEOTIDE SEQUENCE [LARGE SCALE GENOMIC DNA]</scope>
    <source>
        <strain evidence="7">BS525</strain>
    </source>
</reference>
<organism evidence="7 8">
    <name type="scientific">Psychracetigena formicireducens</name>
    <dbReference type="NCBI Taxonomy" id="2986056"/>
    <lineage>
        <taxon>Bacteria</taxon>
        <taxon>Bacillati</taxon>
        <taxon>Candidatus Lithacetigenota</taxon>
        <taxon>Candidatus Psychracetigena</taxon>
    </lineage>
</organism>
<feature type="domain" description="Radical SAM core" evidence="6">
    <location>
        <begin position="93"/>
        <end position="224"/>
    </location>
</feature>
<feature type="binding site" evidence="5">
    <location>
        <position position="105"/>
    </location>
    <ligand>
        <name>[4Fe-4S] cluster</name>
        <dbReference type="ChEBI" id="CHEBI:49883"/>
        <note>4Fe-4S-S-AdoMet</note>
    </ligand>
</feature>
<evidence type="ECO:0000259" key="6">
    <source>
        <dbReference type="Pfam" id="PF04055"/>
    </source>
</evidence>
<dbReference type="Gene3D" id="3.20.20.70">
    <property type="entry name" value="Aldolase class I"/>
    <property type="match status" value="1"/>
</dbReference>
<gene>
    <name evidence="7" type="ORF">DDT42_01028</name>
</gene>
<dbReference type="InterPro" id="IPR058240">
    <property type="entry name" value="rSAM_sf"/>
</dbReference>
<evidence type="ECO:0000256" key="3">
    <source>
        <dbReference type="ARBA" id="ARBA00023004"/>
    </source>
</evidence>
<dbReference type="SFLD" id="SFLDG01099">
    <property type="entry name" value="Uncharacterised_Radical_SAM_Su"/>
    <property type="match status" value="1"/>
</dbReference>
<dbReference type="SUPFAM" id="SSF102114">
    <property type="entry name" value="Radical SAM enzymes"/>
    <property type="match status" value="1"/>
</dbReference>
<dbReference type="EMBL" id="QLTW01000054">
    <property type="protein sequence ID" value="MBT9145158.1"/>
    <property type="molecule type" value="Genomic_DNA"/>
</dbReference>
<name>A0A9E2BGH9_PSYF1</name>
<dbReference type="Pfam" id="PF04055">
    <property type="entry name" value="Radical_SAM"/>
    <property type="match status" value="1"/>
</dbReference>
<dbReference type="InterPro" id="IPR007197">
    <property type="entry name" value="rSAM"/>
</dbReference>
<dbReference type="SFLD" id="SFLDS00029">
    <property type="entry name" value="Radical_SAM"/>
    <property type="match status" value="1"/>
</dbReference>
<protein>
    <recommendedName>
        <fullName evidence="6">Radical SAM core domain-containing protein</fullName>
    </recommendedName>
</protein>
<evidence type="ECO:0000313" key="7">
    <source>
        <dbReference type="EMBL" id="MBT9145158.1"/>
    </source>
</evidence>
<dbReference type="InterPro" id="IPR016431">
    <property type="entry name" value="Pyrv-formate_lyase-activ_prd"/>
</dbReference>
<comment type="cofactor">
    <cofactor evidence="5">
        <name>[4Fe-4S] cluster</name>
        <dbReference type="ChEBI" id="CHEBI:49883"/>
    </cofactor>
    <text evidence="5">Binds 1 [4Fe-4S] cluster. The cluster is coordinated with 3 cysteines and an exchangeable S-adenosyl-L-methionine.</text>
</comment>
<keyword evidence="3 5" id="KW-0408">Iron</keyword>
<dbReference type="InterPro" id="IPR013785">
    <property type="entry name" value="Aldolase_TIM"/>
</dbReference>
<dbReference type="PIRSF" id="PIRSF004869">
    <property type="entry name" value="PflX_prd"/>
    <property type="match status" value="1"/>
</dbReference>
<evidence type="ECO:0000313" key="8">
    <source>
        <dbReference type="Proteomes" id="UP000811545"/>
    </source>
</evidence>
<dbReference type="PANTHER" id="PTHR43075:SF1">
    <property type="entry name" value="FORMATE LYASE ACTIVATING ENZYME, PUTATIVE (AFU_ORTHOLOGUE AFUA_2G15630)-RELATED"/>
    <property type="match status" value="1"/>
</dbReference>
<feature type="binding site" evidence="5">
    <location>
        <position position="98"/>
    </location>
    <ligand>
        <name>[4Fe-4S] cluster</name>
        <dbReference type="ChEBI" id="CHEBI:49883"/>
        <note>4Fe-4S-S-AdoMet</note>
    </ligand>
</feature>
<proteinExistence type="predicted"/>
<evidence type="ECO:0000256" key="2">
    <source>
        <dbReference type="ARBA" id="ARBA00022723"/>
    </source>
</evidence>
<sequence>MNNQPQYLELIKTGEIDERINKLFNILQDCVLCSRKCHINRIKGERGYCQAGRELEISSFGPHFGEEEPLVGSQSLVISYLGRVKPVGGSGTIFLTHCSLRCSYCQNYVISHLGEGKTVSPEKFAQIMLELQNAGCYNINLVTPTHYIPQLIKSLKIAEKIGLNLPVVYNCGGYEEVTTIKLLDGLIDIYMPDIKYSSQESAQKYSDAPDYFERCKEAVKEMHRQVGDLKLNDKGIAFQGLLIRHLVLPENLAGSFEVLKFIASEISINSYVNIMDQYRPMFRASQYREINRLPTRQEIGSVMELAKNLGLTRFRRDYFPNT</sequence>
<accession>A0A9E2BGH9</accession>
<keyword evidence="4 5" id="KW-0411">Iron-sulfur</keyword>
<feature type="binding site" evidence="5">
    <location>
        <position position="102"/>
    </location>
    <ligand>
        <name>[4Fe-4S] cluster</name>
        <dbReference type="ChEBI" id="CHEBI:49883"/>
        <note>4Fe-4S-S-AdoMet</note>
    </ligand>
</feature>
<dbReference type="Proteomes" id="UP000811545">
    <property type="component" value="Unassembled WGS sequence"/>
</dbReference>